<protein>
    <recommendedName>
        <fullName evidence="7">Fe/B12 periplasmic-binding domain-containing protein</fullName>
    </recommendedName>
</protein>
<dbReference type="EMBL" id="AP027732">
    <property type="protein sequence ID" value="BDZ51074.1"/>
    <property type="molecule type" value="Genomic_DNA"/>
</dbReference>
<dbReference type="PANTHER" id="PTHR30532:SF1">
    <property type="entry name" value="IRON(3+)-HYDROXAMATE-BINDING PROTEIN FHUD"/>
    <property type="match status" value="1"/>
</dbReference>
<proteinExistence type="predicted"/>
<feature type="region of interest" description="Disordered" evidence="3">
    <location>
        <begin position="92"/>
        <end position="126"/>
    </location>
</feature>
<reference evidence="6" key="1">
    <citation type="journal article" date="2019" name="Int. J. Syst. Evol. Microbiol.">
        <title>The Global Catalogue of Microorganisms (GCM) 10K type strain sequencing project: providing services to taxonomists for standard genome sequencing and annotation.</title>
        <authorList>
            <consortium name="The Broad Institute Genomics Platform"/>
            <consortium name="The Broad Institute Genome Sequencing Center for Infectious Disease"/>
            <person name="Wu L."/>
            <person name="Ma J."/>
        </authorList>
    </citation>
    <scope>NUCLEOTIDE SEQUENCE [LARGE SCALE GENOMIC DNA]</scope>
    <source>
        <strain evidence="6">NBRC 108728</strain>
    </source>
</reference>
<dbReference type="Proteomes" id="UP001321486">
    <property type="component" value="Chromosome"/>
</dbReference>
<feature type="region of interest" description="Disordered" evidence="3">
    <location>
        <begin position="25"/>
        <end position="47"/>
    </location>
</feature>
<keyword evidence="2 4" id="KW-0732">Signal</keyword>
<organism evidence="5 6">
    <name type="scientific">Frondihabitans sucicola</name>
    <dbReference type="NCBI Taxonomy" id="1268041"/>
    <lineage>
        <taxon>Bacteria</taxon>
        <taxon>Bacillati</taxon>
        <taxon>Actinomycetota</taxon>
        <taxon>Actinomycetes</taxon>
        <taxon>Micrococcales</taxon>
        <taxon>Microbacteriaceae</taxon>
        <taxon>Frondihabitans</taxon>
    </lineage>
</organism>
<evidence type="ECO:0000313" key="6">
    <source>
        <dbReference type="Proteomes" id="UP001321486"/>
    </source>
</evidence>
<gene>
    <name evidence="5" type="ORF">GCM10025867_33150</name>
</gene>
<evidence type="ECO:0000256" key="2">
    <source>
        <dbReference type="ARBA" id="ARBA00022729"/>
    </source>
</evidence>
<evidence type="ECO:0000256" key="1">
    <source>
        <dbReference type="ARBA" id="ARBA00022448"/>
    </source>
</evidence>
<sequence>MITPVLRRVAAGVVALGLALSLAACSTSSSGSRAERSASSGSEAGAFPVTIPSALGKATITAAPKRVVTIGWGSADTLVALGVVPVGIEKVTFGGDEHGDSPGSPPRSRRWARSSRRPSPSTRTST</sequence>
<accession>A0ABM8GRZ5</accession>
<dbReference type="Gene3D" id="3.40.50.1980">
    <property type="entry name" value="Nitrogenase molybdenum iron protein domain"/>
    <property type="match status" value="1"/>
</dbReference>
<dbReference type="InterPro" id="IPR051313">
    <property type="entry name" value="Bact_iron-sidero_bind"/>
</dbReference>
<feature type="compositionally biased region" description="Low complexity" evidence="3">
    <location>
        <begin position="25"/>
        <end position="46"/>
    </location>
</feature>
<name>A0ABM8GRZ5_9MICO</name>
<evidence type="ECO:0000256" key="4">
    <source>
        <dbReference type="SAM" id="SignalP"/>
    </source>
</evidence>
<dbReference type="RefSeq" id="WP_286343926.1">
    <property type="nucleotide sequence ID" value="NZ_AP027732.1"/>
</dbReference>
<evidence type="ECO:0000313" key="5">
    <source>
        <dbReference type="EMBL" id="BDZ51074.1"/>
    </source>
</evidence>
<dbReference type="PANTHER" id="PTHR30532">
    <property type="entry name" value="IRON III DICITRATE-BINDING PERIPLASMIC PROTEIN"/>
    <property type="match status" value="1"/>
</dbReference>
<feature type="compositionally biased region" description="Low complexity" evidence="3">
    <location>
        <begin position="117"/>
        <end position="126"/>
    </location>
</feature>
<feature type="compositionally biased region" description="Basic residues" evidence="3">
    <location>
        <begin position="107"/>
        <end position="116"/>
    </location>
</feature>
<evidence type="ECO:0008006" key="7">
    <source>
        <dbReference type="Google" id="ProtNLM"/>
    </source>
</evidence>
<keyword evidence="6" id="KW-1185">Reference proteome</keyword>
<feature type="signal peptide" evidence="4">
    <location>
        <begin position="1"/>
        <end position="23"/>
    </location>
</feature>
<evidence type="ECO:0000256" key="3">
    <source>
        <dbReference type="SAM" id="MobiDB-lite"/>
    </source>
</evidence>
<dbReference type="SUPFAM" id="SSF53807">
    <property type="entry name" value="Helical backbone' metal receptor"/>
    <property type="match status" value="1"/>
</dbReference>
<keyword evidence="1" id="KW-0813">Transport</keyword>
<feature type="chain" id="PRO_5045470990" description="Fe/B12 periplasmic-binding domain-containing protein" evidence="4">
    <location>
        <begin position="24"/>
        <end position="126"/>
    </location>
</feature>
<dbReference type="PROSITE" id="PS51257">
    <property type="entry name" value="PROKAR_LIPOPROTEIN"/>
    <property type="match status" value="1"/>
</dbReference>